<comment type="cofactor">
    <cofactor evidence="1 8">
        <name>heme</name>
        <dbReference type="ChEBI" id="CHEBI:30413"/>
    </cofactor>
</comment>
<dbReference type="InterPro" id="IPR001128">
    <property type="entry name" value="Cyt_P450"/>
</dbReference>
<keyword evidence="10" id="KW-1185">Reference proteome</keyword>
<evidence type="ECO:0000256" key="3">
    <source>
        <dbReference type="ARBA" id="ARBA00022617"/>
    </source>
</evidence>
<evidence type="ECO:0000256" key="6">
    <source>
        <dbReference type="ARBA" id="ARBA00023004"/>
    </source>
</evidence>
<dbReference type="InterPro" id="IPR017972">
    <property type="entry name" value="Cyt_P450_CS"/>
</dbReference>
<dbReference type="InterPro" id="IPR036396">
    <property type="entry name" value="Cyt_P450_sf"/>
</dbReference>
<dbReference type="AlphaFoldDB" id="A0A914ZI57"/>
<evidence type="ECO:0000256" key="9">
    <source>
        <dbReference type="RuleBase" id="RU000461"/>
    </source>
</evidence>
<dbReference type="Proteomes" id="UP000887577">
    <property type="component" value="Unplaced"/>
</dbReference>
<dbReference type="InterPro" id="IPR050476">
    <property type="entry name" value="Insect_CytP450_Detox"/>
</dbReference>
<keyword evidence="6 8" id="KW-0408">Iron</keyword>
<evidence type="ECO:0000313" key="10">
    <source>
        <dbReference type="Proteomes" id="UP000887577"/>
    </source>
</evidence>
<keyword evidence="5 9" id="KW-0560">Oxidoreductase</keyword>
<dbReference type="WBParaSite" id="PSU_v2.g9988.t1">
    <property type="protein sequence ID" value="PSU_v2.g9988.t1"/>
    <property type="gene ID" value="PSU_v2.g9988"/>
</dbReference>
<evidence type="ECO:0000256" key="1">
    <source>
        <dbReference type="ARBA" id="ARBA00001971"/>
    </source>
</evidence>
<dbReference type="GO" id="GO:0005506">
    <property type="term" value="F:iron ion binding"/>
    <property type="evidence" value="ECO:0007669"/>
    <property type="project" value="InterPro"/>
</dbReference>
<dbReference type="PRINTS" id="PR00385">
    <property type="entry name" value="P450"/>
</dbReference>
<evidence type="ECO:0000256" key="2">
    <source>
        <dbReference type="ARBA" id="ARBA00010617"/>
    </source>
</evidence>
<dbReference type="PANTHER" id="PTHR24292:SF102">
    <property type="entry name" value="CYTOCHROME P450 FAMILY-RELATED"/>
    <property type="match status" value="1"/>
</dbReference>
<keyword evidence="3 8" id="KW-0349">Heme</keyword>
<evidence type="ECO:0000256" key="8">
    <source>
        <dbReference type="PIRSR" id="PIRSR602401-1"/>
    </source>
</evidence>
<evidence type="ECO:0000256" key="5">
    <source>
        <dbReference type="ARBA" id="ARBA00023002"/>
    </source>
</evidence>
<protein>
    <submittedName>
        <fullName evidence="11">Cytochrome P450</fullName>
    </submittedName>
</protein>
<dbReference type="GO" id="GO:0016705">
    <property type="term" value="F:oxidoreductase activity, acting on paired donors, with incorporation or reduction of molecular oxygen"/>
    <property type="evidence" value="ECO:0007669"/>
    <property type="project" value="InterPro"/>
</dbReference>
<organism evidence="10 11">
    <name type="scientific">Panagrolaimus superbus</name>
    <dbReference type="NCBI Taxonomy" id="310955"/>
    <lineage>
        <taxon>Eukaryota</taxon>
        <taxon>Metazoa</taxon>
        <taxon>Ecdysozoa</taxon>
        <taxon>Nematoda</taxon>
        <taxon>Chromadorea</taxon>
        <taxon>Rhabditida</taxon>
        <taxon>Tylenchina</taxon>
        <taxon>Panagrolaimomorpha</taxon>
        <taxon>Panagrolaimoidea</taxon>
        <taxon>Panagrolaimidae</taxon>
        <taxon>Panagrolaimus</taxon>
    </lineage>
</organism>
<dbReference type="GO" id="GO:0020037">
    <property type="term" value="F:heme binding"/>
    <property type="evidence" value="ECO:0007669"/>
    <property type="project" value="InterPro"/>
</dbReference>
<dbReference type="PROSITE" id="PS00086">
    <property type="entry name" value="CYTOCHROME_P450"/>
    <property type="match status" value="1"/>
</dbReference>
<evidence type="ECO:0000256" key="7">
    <source>
        <dbReference type="ARBA" id="ARBA00023033"/>
    </source>
</evidence>
<comment type="similarity">
    <text evidence="2 9">Belongs to the cytochrome P450 family.</text>
</comment>
<dbReference type="GO" id="GO:0004497">
    <property type="term" value="F:monooxygenase activity"/>
    <property type="evidence" value="ECO:0007669"/>
    <property type="project" value="UniProtKB-KW"/>
</dbReference>
<dbReference type="InterPro" id="IPR002401">
    <property type="entry name" value="Cyt_P450_E_grp-I"/>
</dbReference>
<accession>A0A914ZI57</accession>
<dbReference type="CDD" id="cd11055">
    <property type="entry name" value="CYP3A-like"/>
    <property type="match status" value="1"/>
</dbReference>
<dbReference type="SUPFAM" id="SSF48264">
    <property type="entry name" value="Cytochrome P450"/>
    <property type="match status" value="1"/>
</dbReference>
<sequence length="515" mass="59563">MIALIFTIFSILVALYFAYYFAAANNAQYWKRRGIPGPQSKNKFLHFTEDLLNPSYNSCYLLRDWTKKYGPVYGIMEGWRKVLVIADYKLANEVLVKKFENFHARKLGALSPDSDKQKGLHVFNANGSRWKRLRTIITPCFSVNSLKLMFNTVNDSCKVMLSLMDKEFEADRAFNIHTHFHELTMDVISRIAMGQKGTKQFNNPNVEVAKAIFQRKGIQWLDDLAHMFPYFGSFFFKCLIILAKLTYFPVKQMLDDITAAVKERKKERAKGINSNNENELVDFIDLFIDAEAENIKDDAYNKSNVKVEKKMTTEEIVEQCFLFLLAGFDTTANTLAISTWLLAKHPDVQQQLIDEIDDICTTDEITYEQINELRLCDAVMKEALRLYPIATFVVGRQCVEPTKLGDVQLERGVYVMCDILTMHYDKKIWGENADEFYPERFYDFTVEQQMAYYPFGGGPRVCVGMRLAYMEQKMALARILKKYKFVACPETEDKLKLTGCFVLNPDSVTVKLEKR</sequence>
<keyword evidence="4 8" id="KW-0479">Metal-binding</keyword>
<dbReference type="Pfam" id="PF00067">
    <property type="entry name" value="p450"/>
    <property type="match status" value="1"/>
</dbReference>
<reference evidence="11" key="1">
    <citation type="submission" date="2022-11" db="UniProtKB">
        <authorList>
            <consortium name="WormBaseParasite"/>
        </authorList>
    </citation>
    <scope>IDENTIFICATION</scope>
</reference>
<dbReference type="PANTHER" id="PTHR24292">
    <property type="entry name" value="CYTOCHROME P450"/>
    <property type="match status" value="1"/>
</dbReference>
<evidence type="ECO:0000256" key="4">
    <source>
        <dbReference type="ARBA" id="ARBA00022723"/>
    </source>
</evidence>
<evidence type="ECO:0000313" key="11">
    <source>
        <dbReference type="WBParaSite" id="PSU_v2.g9988.t1"/>
    </source>
</evidence>
<keyword evidence="7 9" id="KW-0503">Monooxygenase</keyword>
<dbReference type="Gene3D" id="1.10.630.10">
    <property type="entry name" value="Cytochrome P450"/>
    <property type="match status" value="1"/>
</dbReference>
<dbReference type="PRINTS" id="PR00463">
    <property type="entry name" value="EP450I"/>
</dbReference>
<dbReference type="FunFam" id="1.10.630.10:FF:000182">
    <property type="entry name" value="Cytochrome P450 3A4"/>
    <property type="match status" value="1"/>
</dbReference>
<proteinExistence type="inferred from homology"/>
<feature type="binding site" description="axial binding residue" evidence="8">
    <location>
        <position position="462"/>
    </location>
    <ligand>
        <name>heme</name>
        <dbReference type="ChEBI" id="CHEBI:30413"/>
    </ligand>
    <ligandPart>
        <name>Fe</name>
        <dbReference type="ChEBI" id="CHEBI:18248"/>
    </ligandPart>
</feature>
<name>A0A914ZI57_9BILA</name>